<accession>A0ABR1Q5U3</accession>
<evidence type="ECO:0000256" key="1">
    <source>
        <dbReference type="SAM" id="MobiDB-lite"/>
    </source>
</evidence>
<comment type="caution">
    <text evidence="2">The sequence shown here is derived from an EMBL/GenBank/DDBJ whole genome shotgun (WGS) entry which is preliminary data.</text>
</comment>
<organism evidence="2 3">
    <name type="scientific">Apiospora aurea</name>
    <dbReference type="NCBI Taxonomy" id="335848"/>
    <lineage>
        <taxon>Eukaryota</taxon>
        <taxon>Fungi</taxon>
        <taxon>Dikarya</taxon>
        <taxon>Ascomycota</taxon>
        <taxon>Pezizomycotina</taxon>
        <taxon>Sordariomycetes</taxon>
        <taxon>Xylariomycetidae</taxon>
        <taxon>Amphisphaeriales</taxon>
        <taxon>Apiosporaceae</taxon>
        <taxon>Apiospora</taxon>
    </lineage>
</organism>
<name>A0ABR1Q5U3_9PEZI</name>
<keyword evidence="3" id="KW-1185">Reference proteome</keyword>
<dbReference type="Proteomes" id="UP001391051">
    <property type="component" value="Unassembled WGS sequence"/>
</dbReference>
<feature type="region of interest" description="Disordered" evidence="1">
    <location>
        <begin position="253"/>
        <end position="276"/>
    </location>
</feature>
<evidence type="ECO:0000313" key="3">
    <source>
        <dbReference type="Proteomes" id="UP001391051"/>
    </source>
</evidence>
<dbReference type="RefSeq" id="XP_066696947.1">
    <property type="nucleotide sequence ID" value="XM_066847456.1"/>
</dbReference>
<proteinExistence type="predicted"/>
<sequence>MPSSETHSIFTTTWWANRLHDTVGRVLLCTQCRVSECRPRLPRTGCVFSIPVIAKLLEKAGQQGEPLLHSECPNCHRTLSISSCVADMVKEECDLAGGPTAAKSKLEFYEKHDIEHTVVLRCGHLIGAECLRDAAALYASGQPSDFCPDKCCTSEAKATCDGCDSNLLADASFDPFVKPTAWPLGESDQFLYQPWAAFQKVGLTQAEKDPDAKRYCQRCVYYQIMRKFSEVALTFPSCDQFASAEDCATTSWKPSWGPTAAPPGLEAQGEAATPGRGDFVQDARALGPQVLAVLQYDAHRVVQRRGGRGENGASSSGGFRLLPNLAWDPDLPECEHHGFLKVVGGDSLIDAMRRINPLVNRGSKLLKVVDNCDTWYYPMNAQAGTNAVAAPAPNPWEIMTPDMMKKLWGDVVRPAANYAWEVARGHAWQNEWWDGFEEEWGYYRMDEGEVDRNLRRMRCMRRK</sequence>
<evidence type="ECO:0000313" key="2">
    <source>
        <dbReference type="EMBL" id="KAK7946913.1"/>
    </source>
</evidence>
<evidence type="ECO:0008006" key="4">
    <source>
        <dbReference type="Google" id="ProtNLM"/>
    </source>
</evidence>
<dbReference type="GeneID" id="92080518"/>
<reference evidence="2 3" key="1">
    <citation type="submission" date="2023-01" db="EMBL/GenBank/DDBJ databases">
        <title>Analysis of 21 Apiospora genomes using comparative genomics revels a genus with tremendous synthesis potential of carbohydrate active enzymes and secondary metabolites.</title>
        <authorList>
            <person name="Sorensen T."/>
        </authorList>
    </citation>
    <scope>NUCLEOTIDE SEQUENCE [LARGE SCALE GENOMIC DNA]</scope>
    <source>
        <strain evidence="2 3">CBS 24483</strain>
    </source>
</reference>
<gene>
    <name evidence="2" type="ORF">PG986_011234</name>
</gene>
<dbReference type="EMBL" id="JAQQWE010000007">
    <property type="protein sequence ID" value="KAK7946913.1"/>
    <property type="molecule type" value="Genomic_DNA"/>
</dbReference>
<protein>
    <recommendedName>
        <fullName evidence="4">RING-type domain-containing protein</fullName>
    </recommendedName>
</protein>